<dbReference type="Proteomes" id="UP000324800">
    <property type="component" value="Unassembled WGS sequence"/>
</dbReference>
<sequence length="87" mass="9838">MEEIDLCCERAINDQRKMLRDRYMALDALCMNSYKDQNYNSGLDLLGARKNSVNGIIVQRIAAADIEALIANNLPVVMDVLQNQHNV</sequence>
<evidence type="ECO:0000313" key="1">
    <source>
        <dbReference type="EMBL" id="KAA6391944.1"/>
    </source>
</evidence>
<proteinExistence type="predicted"/>
<protein>
    <submittedName>
        <fullName evidence="1">Uncharacterized protein</fullName>
    </submittedName>
</protein>
<accession>A0A5J4WAG0</accession>
<comment type="caution">
    <text evidence="1">The sequence shown here is derived from an EMBL/GenBank/DDBJ whole genome shotgun (WGS) entry which is preliminary data.</text>
</comment>
<dbReference type="EMBL" id="SNRW01002710">
    <property type="protein sequence ID" value="KAA6391944.1"/>
    <property type="molecule type" value="Genomic_DNA"/>
</dbReference>
<reference evidence="1 2" key="1">
    <citation type="submission" date="2019-03" db="EMBL/GenBank/DDBJ databases">
        <title>Single cell metagenomics reveals metabolic interactions within the superorganism composed of flagellate Streblomastix strix and complex community of Bacteroidetes bacteria on its surface.</title>
        <authorList>
            <person name="Treitli S.C."/>
            <person name="Kolisko M."/>
            <person name="Husnik F."/>
            <person name="Keeling P."/>
            <person name="Hampl V."/>
        </authorList>
    </citation>
    <scope>NUCLEOTIDE SEQUENCE [LARGE SCALE GENOMIC DNA]</scope>
    <source>
        <strain evidence="1">ST1C</strain>
    </source>
</reference>
<organism evidence="1 2">
    <name type="scientific">Streblomastix strix</name>
    <dbReference type="NCBI Taxonomy" id="222440"/>
    <lineage>
        <taxon>Eukaryota</taxon>
        <taxon>Metamonada</taxon>
        <taxon>Preaxostyla</taxon>
        <taxon>Oxymonadida</taxon>
        <taxon>Streblomastigidae</taxon>
        <taxon>Streblomastix</taxon>
    </lineage>
</organism>
<dbReference type="AlphaFoldDB" id="A0A5J4WAG0"/>
<evidence type="ECO:0000313" key="2">
    <source>
        <dbReference type="Proteomes" id="UP000324800"/>
    </source>
</evidence>
<gene>
    <name evidence="1" type="ORF">EZS28_012529</name>
</gene>
<name>A0A5J4WAG0_9EUKA</name>